<dbReference type="STRING" id="530584.SAMN05421630_104188"/>
<proteinExistence type="predicted"/>
<keyword evidence="2" id="KW-1185">Reference proteome</keyword>
<organism evidence="1 2">
    <name type="scientific">Prauserella marina</name>
    <dbReference type="NCBI Taxonomy" id="530584"/>
    <lineage>
        <taxon>Bacteria</taxon>
        <taxon>Bacillati</taxon>
        <taxon>Actinomycetota</taxon>
        <taxon>Actinomycetes</taxon>
        <taxon>Pseudonocardiales</taxon>
        <taxon>Pseudonocardiaceae</taxon>
        <taxon>Prauserella</taxon>
    </lineage>
</organism>
<reference evidence="1 2" key="1">
    <citation type="submission" date="2016-10" db="EMBL/GenBank/DDBJ databases">
        <authorList>
            <person name="de Groot N.N."/>
        </authorList>
    </citation>
    <scope>NUCLEOTIDE SEQUENCE [LARGE SCALE GENOMIC DNA]</scope>
    <source>
        <strain evidence="1 2">CGMCC 4.5506</strain>
    </source>
</reference>
<name>A0A1G6Q3Y9_9PSEU</name>
<accession>A0A1G6Q3Y9</accession>
<dbReference type="Proteomes" id="UP000199494">
    <property type="component" value="Unassembled WGS sequence"/>
</dbReference>
<sequence>MHYLRVDSDHRELTSPPVDFPVHGLGWGFRGARWVDFFEAMPGTPSWALWLGHREYDSDNGVRVGSLPKRRYEETMCPNGGDPLAKVAFSAAFGLVNLTLPDGSVPRPDGLIESLVEHAEKQANRYEHWPRTFWQVDGKPVPARMWRFAGAWAGFTDALSETYVVVIGLGVEPDDLRLMRITKPDTYGANFAAALNLVELGRQKSSRPEAWLPPPRRGEFHADQLALMPSAESQ</sequence>
<gene>
    <name evidence="1" type="ORF">SAMN05421630_104188</name>
</gene>
<evidence type="ECO:0000313" key="1">
    <source>
        <dbReference type="EMBL" id="SDC86357.1"/>
    </source>
</evidence>
<evidence type="ECO:0000313" key="2">
    <source>
        <dbReference type="Proteomes" id="UP000199494"/>
    </source>
</evidence>
<dbReference type="AlphaFoldDB" id="A0A1G6Q3Y9"/>
<dbReference type="EMBL" id="FMZE01000004">
    <property type="protein sequence ID" value="SDC86357.1"/>
    <property type="molecule type" value="Genomic_DNA"/>
</dbReference>
<protein>
    <submittedName>
        <fullName evidence="1">Uncharacterized protein</fullName>
    </submittedName>
</protein>